<name>A0AAV7EUK0_ARIFI</name>
<evidence type="ECO:0000256" key="9">
    <source>
        <dbReference type="ARBA" id="ARBA00023171"/>
    </source>
</evidence>
<evidence type="ECO:0000256" key="8">
    <source>
        <dbReference type="ARBA" id="ARBA00023002"/>
    </source>
</evidence>
<dbReference type="Pfam" id="PF00861">
    <property type="entry name" value="Ribosomal_L18p"/>
    <property type="match status" value="1"/>
</dbReference>
<dbReference type="InterPro" id="IPR011774">
    <property type="entry name" value="Geranylgeranyl_Rdtase_pln/cyn"/>
</dbReference>
<evidence type="ECO:0000259" key="17">
    <source>
        <dbReference type="Pfam" id="PF01494"/>
    </source>
</evidence>
<comment type="catalytic activity">
    <reaction evidence="13">
        <text>phytyl diphosphate + 3 NADP(+) = geranylgeranyl diphosphate + 3 NADPH + 3 H(+)</text>
        <dbReference type="Rhea" id="RHEA:26229"/>
        <dbReference type="ChEBI" id="CHEBI:15378"/>
        <dbReference type="ChEBI" id="CHEBI:57533"/>
        <dbReference type="ChEBI" id="CHEBI:57783"/>
        <dbReference type="ChEBI" id="CHEBI:58349"/>
        <dbReference type="ChEBI" id="CHEBI:75434"/>
        <dbReference type="EC" id="1.3.1.83"/>
    </reaction>
</comment>
<evidence type="ECO:0000256" key="4">
    <source>
        <dbReference type="ARBA" id="ARBA00012380"/>
    </source>
</evidence>
<sequence length="969" mass="107163">MASSVATAFQSFTGLRKNSPENPQTPVKTPSSSGRFLRVSAAKTSPKLSGRNLRVAVVGGGPAGGAAAETLARNGIETYLIERKLDNCKPCGGAIPLCMVGEFDLPLDIIDRRVTKMKMISPSNVAVDVGRTLKPDEYIGMVRREVLDSYLRDRAAASGATVINGLFLKMDLPASAGPEAPPYKLHYSAYDGSGTGEKRVLEVDAVIGADGANSRVAKSISAGDYEYAIAFQERIKIPDGKMSYYENLAEMYVGDDVSPDFYGWVFPKCDHVAVGTGTVTHKGDIKKLQSATRLRARDKIAGGKIIRVEAHPIPEHPRPKRLSGRVALVGDAAGYVTKCSGEGIYFAAKSGLMCAEAIVEGSEKGTRMVEESDLRKYLEKWDRTYWPTYKVLDVLQKVFYRSNPAKEAFVEMCADDYVQKMTFDSYLYKRVVPGNPLDDLKLAFNTIGSLVYIYVQGNKDICSPPAAVRFTSPESPTKEQALAGSGVNAASRVARMALVSPLQQFASLSFLQTRRNPFNWLPVTSTISFPRPLVIEARANTRKESAKVRNRRLQKKFNGSAARPRLSVFCSTKQLYAMLVDDHNKKCLFYASTLQRSIRDSPSCTTAEAAERVGEELVQACVELNINEISSYDRNGRSRGERMQAFETAIAKHGFLPRLPAKPDSLASIPPTPISVFRLFPCVRRENGENRRTSDQTRQQRLLPHLPALVGAAATHRPEKTSRGEKRPENSLQDLHARQLPPHRHPPHVRDAPPLRLRRRSMLAGEHPDDPRPHGPLRPLLLLLPLHRQLPGAGREGLLRVRDAVRAVPLQDGSGRRGPQGREVPNGVRGLRPRRHVRSGLRRHRLLRSPGHQLSLPGALEGDGRGDGELPVNGGRHLQRSLPRLPHDALRHRLYGCLIAPGNRALFQFPYIYLRPLAEFPRPKRTWVWCVMEPASAACAKCIVICRYAVDAAMPKKLRPGPDTWSEFL</sequence>
<keyword evidence="6" id="KW-0521">NADP</keyword>
<evidence type="ECO:0000256" key="14">
    <source>
        <dbReference type="ARBA" id="ARBA00058147"/>
    </source>
</evidence>
<evidence type="ECO:0000256" key="11">
    <source>
        <dbReference type="ARBA" id="ARBA00024015"/>
    </source>
</evidence>
<dbReference type="EMBL" id="JAINDJ010000004">
    <property type="protein sequence ID" value="KAG9451321.1"/>
    <property type="molecule type" value="Genomic_DNA"/>
</dbReference>
<dbReference type="GO" id="GO:0045550">
    <property type="term" value="F:geranylgeranyl reductase activity"/>
    <property type="evidence" value="ECO:0007669"/>
    <property type="project" value="InterPro"/>
</dbReference>
<feature type="compositionally biased region" description="Polar residues" evidence="16">
    <location>
        <begin position="20"/>
        <end position="34"/>
    </location>
</feature>
<evidence type="ECO:0000256" key="5">
    <source>
        <dbReference type="ARBA" id="ARBA00022531"/>
    </source>
</evidence>
<dbReference type="InterPro" id="IPR050407">
    <property type="entry name" value="Geranylgeranyl_reductase"/>
</dbReference>
<keyword evidence="5" id="KW-0602">Photosynthesis</keyword>
<dbReference type="GO" id="GO:0003735">
    <property type="term" value="F:structural constituent of ribosome"/>
    <property type="evidence" value="ECO:0007669"/>
    <property type="project" value="InterPro"/>
</dbReference>
<organism evidence="18 19">
    <name type="scientific">Aristolochia fimbriata</name>
    <name type="common">White veined hardy Dutchman's pipe vine</name>
    <dbReference type="NCBI Taxonomy" id="158543"/>
    <lineage>
        <taxon>Eukaryota</taxon>
        <taxon>Viridiplantae</taxon>
        <taxon>Streptophyta</taxon>
        <taxon>Embryophyta</taxon>
        <taxon>Tracheophyta</taxon>
        <taxon>Spermatophyta</taxon>
        <taxon>Magnoliopsida</taxon>
        <taxon>Magnoliidae</taxon>
        <taxon>Piperales</taxon>
        <taxon>Aristolochiaceae</taxon>
        <taxon>Aristolochia</taxon>
    </lineage>
</organism>
<evidence type="ECO:0000256" key="7">
    <source>
        <dbReference type="ARBA" id="ARBA00022980"/>
    </source>
</evidence>
<dbReference type="Proteomes" id="UP000825729">
    <property type="component" value="Unassembled WGS sequence"/>
</dbReference>
<dbReference type="GO" id="GO:1990904">
    <property type="term" value="C:ribonucleoprotein complex"/>
    <property type="evidence" value="ECO:0007669"/>
    <property type="project" value="UniProtKB-KW"/>
</dbReference>
<evidence type="ECO:0000256" key="13">
    <source>
        <dbReference type="ARBA" id="ARBA00047837"/>
    </source>
</evidence>
<dbReference type="NCBIfam" id="TIGR02028">
    <property type="entry name" value="ChlP"/>
    <property type="match status" value="1"/>
</dbReference>
<evidence type="ECO:0000256" key="2">
    <source>
        <dbReference type="ARBA" id="ARBA00006632"/>
    </source>
</evidence>
<comment type="function">
    <text evidence="14">Catalyzes the reduction of geranylgeranyl diphosphate to phytyl diphosphate, providing phytol for both tocopherol and chlorophyll synthesis.</text>
</comment>
<evidence type="ECO:0000256" key="12">
    <source>
        <dbReference type="ARBA" id="ARBA00033069"/>
    </source>
</evidence>
<dbReference type="EC" id="1.3.1.83" evidence="4"/>
<dbReference type="SUPFAM" id="SSF51905">
    <property type="entry name" value="FAD/NAD(P)-binding domain"/>
    <property type="match status" value="1"/>
</dbReference>
<dbReference type="InterPro" id="IPR011777">
    <property type="entry name" value="Geranylgeranyl_Rdtase_fam"/>
</dbReference>
<dbReference type="InterPro" id="IPR002938">
    <property type="entry name" value="FAD-bd"/>
</dbReference>
<dbReference type="PANTHER" id="PTHR42685">
    <property type="entry name" value="GERANYLGERANYL DIPHOSPHATE REDUCTASE"/>
    <property type="match status" value="1"/>
</dbReference>
<keyword evidence="9" id="KW-0149">Chlorophyll biosynthesis</keyword>
<comment type="similarity">
    <text evidence="3">Belongs to the universal ribosomal protein uL18 family.</text>
</comment>
<feature type="region of interest" description="Disordered" evidence="16">
    <location>
        <begin position="12"/>
        <end position="35"/>
    </location>
</feature>
<evidence type="ECO:0000256" key="3">
    <source>
        <dbReference type="ARBA" id="ARBA00007116"/>
    </source>
</evidence>
<comment type="similarity">
    <text evidence="2">Belongs to the geranylgeranyl reductase family. ChlP subfamily.</text>
</comment>
<keyword evidence="7" id="KW-0689">Ribosomal protein</keyword>
<feature type="region of interest" description="Disordered" evidence="16">
    <location>
        <begin position="810"/>
        <end position="830"/>
    </location>
</feature>
<feature type="region of interest" description="Disordered" evidence="16">
    <location>
        <begin position="687"/>
        <end position="709"/>
    </location>
</feature>
<evidence type="ECO:0000256" key="15">
    <source>
        <dbReference type="ARBA" id="ARBA00067953"/>
    </source>
</evidence>
<accession>A0AAV7EUK0</accession>
<dbReference type="NCBIfam" id="TIGR02023">
    <property type="entry name" value="BchP-ChlP"/>
    <property type="match status" value="1"/>
</dbReference>
<dbReference type="GO" id="GO:0009535">
    <property type="term" value="C:chloroplast thylakoid membrane"/>
    <property type="evidence" value="ECO:0007669"/>
    <property type="project" value="TreeGrafter"/>
</dbReference>
<evidence type="ECO:0000256" key="10">
    <source>
        <dbReference type="ARBA" id="ARBA00023274"/>
    </source>
</evidence>
<dbReference type="InterPro" id="IPR005484">
    <property type="entry name" value="Ribosomal_uL18_bac/plant/anim"/>
</dbReference>
<dbReference type="InterPro" id="IPR057268">
    <property type="entry name" value="Ribosomal_L18"/>
</dbReference>
<feature type="region of interest" description="Disordered" evidence="16">
    <location>
        <begin position="852"/>
        <end position="875"/>
    </location>
</feature>
<dbReference type="GO" id="GO:0005840">
    <property type="term" value="C:ribosome"/>
    <property type="evidence" value="ECO:0007669"/>
    <property type="project" value="UniProtKB-KW"/>
</dbReference>
<protein>
    <recommendedName>
        <fullName evidence="15">Geranylgeranyl diphosphate reductase, chloroplastic</fullName>
        <ecNumber evidence="4">1.3.1.83</ecNumber>
    </recommendedName>
    <alternativeName>
        <fullName evidence="12">Geranylgeranyl reductase</fullName>
    </alternativeName>
</protein>
<evidence type="ECO:0000256" key="16">
    <source>
        <dbReference type="SAM" id="MobiDB-lite"/>
    </source>
</evidence>
<evidence type="ECO:0000313" key="18">
    <source>
        <dbReference type="EMBL" id="KAG9451321.1"/>
    </source>
</evidence>
<dbReference type="SUPFAM" id="SSF53137">
    <property type="entry name" value="Translational machinery components"/>
    <property type="match status" value="1"/>
</dbReference>
<comment type="pathway">
    <text evidence="11">Cofactor biosynthesis; tocopherol biosynthesis.</text>
</comment>
<comment type="pathway">
    <text evidence="1">Porphyrin-containing compound metabolism; chlorophyll biosynthesis.</text>
</comment>
<comment type="caution">
    <text evidence="18">The sequence shown here is derived from an EMBL/GenBank/DDBJ whole genome shotgun (WGS) entry which is preliminary data.</text>
</comment>
<reference evidence="18 19" key="1">
    <citation type="submission" date="2021-07" db="EMBL/GenBank/DDBJ databases">
        <title>The Aristolochia fimbriata genome: insights into angiosperm evolution, floral development and chemical biosynthesis.</title>
        <authorList>
            <person name="Jiao Y."/>
        </authorList>
    </citation>
    <scope>NUCLEOTIDE SEQUENCE [LARGE SCALE GENOMIC DNA]</scope>
    <source>
        <strain evidence="18">IBCAS-2021</strain>
        <tissue evidence="18">Leaf</tissue>
    </source>
</reference>
<dbReference type="InterPro" id="IPR010253">
    <property type="entry name" value="BchP_ChlP_pln/prok"/>
</dbReference>
<dbReference type="Gene3D" id="3.30.420.100">
    <property type="match status" value="1"/>
</dbReference>
<dbReference type="CDD" id="cd00432">
    <property type="entry name" value="Ribosomal_L18_L5e"/>
    <property type="match status" value="1"/>
</dbReference>
<dbReference type="InterPro" id="IPR036188">
    <property type="entry name" value="FAD/NAD-bd_sf"/>
</dbReference>
<dbReference type="GO" id="GO:0006412">
    <property type="term" value="P:translation"/>
    <property type="evidence" value="ECO:0007669"/>
    <property type="project" value="InterPro"/>
</dbReference>
<dbReference type="GO" id="GO:0015995">
    <property type="term" value="P:chlorophyll biosynthetic process"/>
    <property type="evidence" value="ECO:0007669"/>
    <property type="project" value="UniProtKB-KW"/>
</dbReference>
<gene>
    <name evidence="18" type="ORF">H6P81_011286</name>
</gene>
<keyword evidence="10" id="KW-0687">Ribonucleoprotein</keyword>
<proteinExistence type="inferred from homology"/>
<dbReference type="PANTHER" id="PTHR42685:SF4">
    <property type="entry name" value="GERANYLGERANYL DIPHOSPHATE REDUCTASE, CHLOROPLASTIC"/>
    <property type="match status" value="1"/>
</dbReference>
<keyword evidence="8" id="KW-0560">Oxidoreductase</keyword>
<dbReference type="AlphaFoldDB" id="A0AAV7EUK0"/>
<evidence type="ECO:0000313" key="19">
    <source>
        <dbReference type="Proteomes" id="UP000825729"/>
    </source>
</evidence>
<evidence type="ECO:0000256" key="6">
    <source>
        <dbReference type="ARBA" id="ARBA00022857"/>
    </source>
</evidence>
<dbReference type="GO" id="GO:0071949">
    <property type="term" value="F:FAD binding"/>
    <property type="evidence" value="ECO:0007669"/>
    <property type="project" value="InterPro"/>
</dbReference>
<evidence type="ECO:0000256" key="1">
    <source>
        <dbReference type="ARBA" id="ARBA00005173"/>
    </source>
</evidence>
<dbReference type="Gene3D" id="3.50.50.60">
    <property type="entry name" value="FAD/NAD(P)-binding domain"/>
    <property type="match status" value="1"/>
</dbReference>
<feature type="domain" description="FAD-binding" evidence="17">
    <location>
        <begin position="54"/>
        <end position="84"/>
    </location>
</feature>
<dbReference type="PRINTS" id="PR00420">
    <property type="entry name" value="RNGMNOXGNASE"/>
</dbReference>
<dbReference type="GO" id="GO:0102067">
    <property type="term" value="F:geranylgeranyl diphosphate reductase activity"/>
    <property type="evidence" value="ECO:0007669"/>
    <property type="project" value="UniProtKB-EC"/>
</dbReference>
<dbReference type="GO" id="GO:0015979">
    <property type="term" value="P:photosynthesis"/>
    <property type="evidence" value="ECO:0007669"/>
    <property type="project" value="UniProtKB-KW"/>
</dbReference>
<keyword evidence="19" id="KW-1185">Reference proteome</keyword>
<dbReference type="Pfam" id="PF01494">
    <property type="entry name" value="FAD_binding_3"/>
    <property type="match status" value="1"/>
</dbReference>
<dbReference type="FunFam" id="3.50.50.60:FF:000083">
    <property type="entry name" value="Geranylgeranyl diphosphate reductase"/>
    <property type="match status" value="1"/>
</dbReference>
<dbReference type="NCBIfam" id="TIGR02032">
    <property type="entry name" value="GG-red-SF"/>
    <property type="match status" value="1"/>
</dbReference>